<evidence type="ECO:0000313" key="1">
    <source>
        <dbReference type="EMBL" id="RXK39741.1"/>
    </source>
</evidence>
<sequence length="158" mass="17984">MEPDKNINQRPLRVRPGVRFARVPHQSSTAQQYLEAIVRDLCHPDPSNLAGHPNLEAFFLKPDPDIKAKIDKVPTLVSQRIVELYKDKLVDLTTRGFCNLNYLEFGLRCRCQGEEKDVFVDLNNLVKVINDDGESDWAGEASVEVVKNQMDSVIQHNE</sequence>
<dbReference type="InParanoid" id="A0A4Q1BPC8"/>
<dbReference type="EMBL" id="SDIL01000027">
    <property type="protein sequence ID" value="RXK39741.1"/>
    <property type="molecule type" value="Genomic_DNA"/>
</dbReference>
<keyword evidence="2" id="KW-1185">Reference proteome</keyword>
<name>A0A4Q1BPC8_TREME</name>
<proteinExistence type="predicted"/>
<organism evidence="1 2">
    <name type="scientific">Tremella mesenterica</name>
    <name type="common">Jelly fungus</name>
    <dbReference type="NCBI Taxonomy" id="5217"/>
    <lineage>
        <taxon>Eukaryota</taxon>
        <taxon>Fungi</taxon>
        <taxon>Dikarya</taxon>
        <taxon>Basidiomycota</taxon>
        <taxon>Agaricomycotina</taxon>
        <taxon>Tremellomycetes</taxon>
        <taxon>Tremellales</taxon>
        <taxon>Tremellaceae</taxon>
        <taxon>Tremella</taxon>
    </lineage>
</organism>
<comment type="caution">
    <text evidence="1">The sequence shown here is derived from an EMBL/GenBank/DDBJ whole genome shotgun (WGS) entry which is preliminary data.</text>
</comment>
<dbReference type="Proteomes" id="UP000289152">
    <property type="component" value="Unassembled WGS sequence"/>
</dbReference>
<protein>
    <submittedName>
        <fullName evidence="1">Uncharacterized protein</fullName>
    </submittedName>
</protein>
<dbReference type="AlphaFoldDB" id="A0A4Q1BPC8"/>
<accession>A0A4Q1BPC8</accession>
<evidence type="ECO:0000313" key="2">
    <source>
        <dbReference type="Proteomes" id="UP000289152"/>
    </source>
</evidence>
<reference evidence="1 2" key="1">
    <citation type="submission" date="2016-06" db="EMBL/GenBank/DDBJ databases">
        <title>Evolution of pathogenesis and genome organization in the Tremellales.</title>
        <authorList>
            <person name="Cuomo C."/>
            <person name="Litvintseva A."/>
            <person name="Heitman J."/>
            <person name="Chen Y."/>
            <person name="Sun S."/>
            <person name="Springer D."/>
            <person name="Dromer F."/>
            <person name="Young S."/>
            <person name="Zeng Q."/>
            <person name="Chapman S."/>
            <person name="Gujja S."/>
            <person name="Saif S."/>
            <person name="Birren B."/>
        </authorList>
    </citation>
    <scope>NUCLEOTIDE SEQUENCE [LARGE SCALE GENOMIC DNA]</scope>
    <source>
        <strain evidence="1 2">ATCC 28783</strain>
    </source>
</reference>
<gene>
    <name evidence="1" type="ORF">M231_02934</name>
</gene>